<dbReference type="InterPro" id="IPR046336">
    <property type="entry name" value="Lon_prtase_N_sf"/>
</dbReference>
<comment type="caution">
    <text evidence="2">The sequence shown here is derived from an EMBL/GenBank/DDBJ whole genome shotgun (WGS) entry which is preliminary data.</text>
</comment>
<dbReference type="InterPro" id="IPR003111">
    <property type="entry name" value="Lon_prtase_N"/>
</dbReference>
<dbReference type="GO" id="GO:0006508">
    <property type="term" value="P:proteolysis"/>
    <property type="evidence" value="ECO:0007669"/>
    <property type="project" value="UniProtKB-KW"/>
</dbReference>
<gene>
    <name evidence="2" type="ORF">GCM10007894_13100</name>
</gene>
<evidence type="ECO:0000313" key="2">
    <source>
        <dbReference type="EMBL" id="GLS83333.1"/>
    </source>
</evidence>
<proteinExistence type="predicted"/>
<keyword evidence="2" id="KW-0645">Protease</keyword>
<dbReference type="Pfam" id="PF02190">
    <property type="entry name" value="LON_substr_bdg"/>
    <property type="match status" value="1"/>
</dbReference>
<dbReference type="EMBL" id="BSPO01000002">
    <property type="protein sequence ID" value="GLS83333.1"/>
    <property type="molecule type" value="Genomic_DNA"/>
</dbReference>
<dbReference type="RefSeq" id="WP_095499844.1">
    <property type="nucleotide sequence ID" value="NZ_BSPO01000002.1"/>
</dbReference>
<dbReference type="GO" id="GO:0008233">
    <property type="term" value="F:peptidase activity"/>
    <property type="evidence" value="ECO:0007669"/>
    <property type="project" value="UniProtKB-KW"/>
</dbReference>
<protein>
    <submittedName>
        <fullName evidence="2">ATP-dependent protease</fullName>
    </submittedName>
</protein>
<dbReference type="InterPro" id="IPR015947">
    <property type="entry name" value="PUA-like_sf"/>
</dbReference>
<sequence>MRTERTNLIILEQWILPQGRLELRITQPEVMQLVVDHYKHETPIALGVINEEANANSLPCLRYATACRIIDFFQLDDNSTSFVFEGINRLRVVSTYSVSESLWKAQVIRLPNWPAYPLASEFELLSTALKYFYQENPDLLELYPDAQLDDANWVSQRWLEVLPIIDQDKQALLSQPNCQQAMSFVLKLIIEKQQ</sequence>
<organism evidence="2 3">
    <name type="scientific">Paraferrimonas haliotis</name>
    <dbReference type="NCBI Taxonomy" id="2013866"/>
    <lineage>
        <taxon>Bacteria</taxon>
        <taxon>Pseudomonadati</taxon>
        <taxon>Pseudomonadota</taxon>
        <taxon>Gammaproteobacteria</taxon>
        <taxon>Alteromonadales</taxon>
        <taxon>Ferrimonadaceae</taxon>
        <taxon>Paraferrimonas</taxon>
    </lineage>
</organism>
<keyword evidence="3" id="KW-1185">Reference proteome</keyword>
<evidence type="ECO:0000259" key="1">
    <source>
        <dbReference type="Pfam" id="PF02190"/>
    </source>
</evidence>
<dbReference type="Gene3D" id="1.10.4060.10">
    <property type="entry name" value="BPP1347 like domain"/>
    <property type="match status" value="1"/>
</dbReference>
<reference evidence="2 3" key="1">
    <citation type="journal article" date="2014" name="Int. J. Syst. Evol. Microbiol.">
        <title>Complete genome sequence of Corynebacterium casei LMG S-19264T (=DSM 44701T), isolated from a smear-ripened cheese.</title>
        <authorList>
            <consortium name="US DOE Joint Genome Institute (JGI-PGF)"/>
            <person name="Walter F."/>
            <person name="Albersmeier A."/>
            <person name="Kalinowski J."/>
            <person name="Ruckert C."/>
        </authorList>
    </citation>
    <scope>NUCLEOTIDE SEQUENCE [LARGE SCALE GENOMIC DNA]</scope>
    <source>
        <strain evidence="2 3">NBRC 112785</strain>
    </source>
</reference>
<dbReference type="Gene3D" id="2.30.130.40">
    <property type="entry name" value="LON domain-like"/>
    <property type="match status" value="1"/>
</dbReference>
<name>A0AA37TPL4_9GAMM</name>
<dbReference type="Proteomes" id="UP001157439">
    <property type="component" value="Unassembled WGS sequence"/>
</dbReference>
<dbReference type="AlphaFoldDB" id="A0AA37TPL4"/>
<keyword evidence="2" id="KW-0378">Hydrolase</keyword>
<evidence type="ECO:0000313" key="3">
    <source>
        <dbReference type="Proteomes" id="UP001157439"/>
    </source>
</evidence>
<accession>A0AA37TPL4</accession>
<dbReference type="SUPFAM" id="SSF88697">
    <property type="entry name" value="PUA domain-like"/>
    <property type="match status" value="1"/>
</dbReference>
<feature type="domain" description="Lon N-terminal" evidence="1">
    <location>
        <begin position="12"/>
        <end position="189"/>
    </location>
</feature>